<dbReference type="Pfam" id="PF00195">
    <property type="entry name" value="Chal_sti_synt_N"/>
    <property type="match status" value="1"/>
</dbReference>
<dbReference type="PANTHER" id="PTHR11877">
    <property type="entry name" value="HYDROXYMETHYLGLUTARYL-COA SYNTHASE"/>
    <property type="match status" value="1"/>
</dbReference>
<dbReference type="SUPFAM" id="SSF53901">
    <property type="entry name" value="Thiolase-like"/>
    <property type="match status" value="1"/>
</dbReference>
<dbReference type="InterPro" id="IPR016039">
    <property type="entry name" value="Thiolase-like"/>
</dbReference>
<dbReference type="InterPro" id="IPR001099">
    <property type="entry name" value="Chalcone/stilbene_synt_N"/>
</dbReference>
<feature type="domain" description="Chalcone/stilbene synthase N-terminal" evidence="5">
    <location>
        <begin position="72"/>
        <end position="200"/>
    </location>
</feature>
<evidence type="ECO:0000313" key="7">
    <source>
        <dbReference type="EMBL" id="UUX48728.1"/>
    </source>
</evidence>
<evidence type="ECO:0000259" key="6">
    <source>
        <dbReference type="Pfam" id="PF02797"/>
    </source>
</evidence>
<dbReference type="Pfam" id="PF02797">
    <property type="entry name" value="Chal_sti_synt_C"/>
    <property type="match status" value="1"/>
</dbReference>
<keyword evidence="8" id="KW-1185">Reference proteome</keyword>
<dbReference type="CDD" id="cd00831">
    <property type="entry name" value="CHS_like"/>
    <property type="match status" value="1"/>
</dbReference>
<dbReference type="GO" id="GO:0016747">
    <property type="term" value="F:acyltransferase activity, transferring groups other than amino-acyl groups"/>
    <property type="evidence" value="ECO:0007669"/>
    <property type="project" value="InterPro"/>
</dbReference>
<gene>
    <name evidence="7" type="ORF">NUH88_15090</name>
</gene>
<dbReference type="RefSeq" id="WP_257767230.1">
    <property type="nucleotide sequence ID" value="NZ_CP102480.1"/>
</dbReference>
<dbReference type="PIRSF" id="PIRSF000451">
    <property type="entry name" value="PKS_III"/>
    <property type="match status" value="1"/>
</dbReference>
<dbReference type="PANTHER" id="PTHR11877:SF99">
    <property type="entry name" value="1,3,6,8-TETRAHYDROXYNAPHTHALENE SYNTHASE"/>
    <property type="match status" value="1"/>
</dbReference>
<protein>
    <submittedName>
        <fullName evidence="7">Type III polyketide synthase</fullName>
    </submittedName>
</protein>
<evidence type="ECO:0000259" key="5">
    <source>
        <dbReference type="Pfam" id="PF00195"/>
    </source>
</evidence>
<name>A0A9J7AMP7_9PROT</name>
<dbReference type="Proteomes" id="UP001060336">
    <property type="component" value="Chromosome"/>
</dbReference>
<dbReference type="AlphaFoldDB" id="A0A9J7AMP7"/>
<dbReference type="InterPro" id="IPR012328">
    <property type="entry name" value="Chalcone/stilbene_synt_C"/>
</dbReference>
<reference evidence="7" key="1">
    <citation type="submission" date="2022-08" db="EMBL/GenBank/DDBJ databases">
        <title>Nisaea acidiphila sp. nov., isolated from a marine algal debris and emended description of the genus Nisaea Urios et al. 2008.</title>
        <authorList>
            <person name="Kwon K."/>
        </authorList>
    </citation>
    <scope>NUCLEOTIDE SEQUENCE</scope>
    <source>
        <strain evidence="7">MEBiC11861</strain>
    </source>
</reference>
<evidence type="ECO:0000256" key="2">
    <source>
        <dbReference type="ARBA" id="ARBA00022679"/>
    </source>
</evidence>
<dbReference type="EMBL" id="CP102480">
    <property type="protein sequence ID" value="UUX48728.1"/>
    <property type="molecule type" value="Genomic_DNA"/>
</dbReference>
<dbReference type="InterPro" id="IPR011141">
    <property type="entry name" value="Polyketide_synthase_type-III"/>
</dbReference>
<dbReference type="GO" id="GO:0030639">
    <property type="term" value="P:polyketide biosynthetic process"/>
    <property type="evidence" value="ECO:0007669"/>
    <property type="project" value="TreeGrafter"/>
</dbReference>
<keyword evidence="2" id="KW-0808">Transferase</keyword>
<feature type="domain" description="Chalcone/stilbene synthase C-terminal" evidence="6">
    <location>
        <begin position="218"/>
        <end position="345"/>
    </location>
</feature>
<evidence type="ECO:0000313" key="8">
    <source>
        <dbReference type="Proteomes" id="UP001060336"/>
    </source>
</evidence>
<evidence type="ECO:0000256" key="1">
    <source>
        <dbReference type="ARBA" id="ARBA00005531"/>
    </source>
</evidence>
<feature type="active site" description="Acyl-thioester intermediate" evidence="4">
    <location>
        <position position="141"/>
    </location>
</feature>
<sequence>MIIPRLLSVATAVPRHRLRQGEALAHARRIFEERAPAFARLAPVYGNAGVETRYLSVPLDWFGKPRSWKEANAIYLGTAEKLLAEAAGRALERAGLDPGDVDTLVTVSSTGIATPSLDARLLRRVGFRDDVKRVPLFGFGCAGGVLGLGRAAQLAAAREGETVLLVVVELCSLTFRWRDTGKSNQVATALFGDGAAAAVLRGGGRGTCVKAWGEHTWPDSLDVMGWSVEEDGFGVIFSPQIPEIVRTGMRAETDRFLASHGLGLPDITRFACHPGGAKVAAALEEAYGLPEGGLETSRAVLRDYGNMSAATVLFVLDRMLDAGVQGETVLLQALGPGFTTGFVVLEG</sequence>
<evidence type="ECO:0000256" key="3">
    <source>
        <dbReference type="ARBA" id="ARBA00023315"/>
    </source>
</evidence>
<dbReference type="Gene3D" id="3.40.47.10">
    <property type="match status" value="2"/>
</dbReference>
<accession>A0A9J7AMP7</accession>
<organism evidence="7 8">
    <name type="scientific">Nisaea acidiphila</name>
    <dbReference type="NCBI Taxonomy" id="1862145"/>
    <lineage>
        <taxon>Bacteria</taxon>
        <taxon>Pseudomonadati</taxon>
        <taxon>Pseudomonadota</taxon>
        <taxon>Alphaproteobacteria</taxon>
        <taxon>Rhodospirillales</taxon>
        <taxon>Thalassobaculaceae</taxon>
        <taxon>Nisaea</taxon>
    </lineage>
</organism>
<comment type="similarity">
    <text evidence="1">Belongs to the thiolase-like superfamily. Chalcone/stilbene synthases family.</text>
</comment>
<proteinExistence type="inferred from homology"/>
<keyword evidence="3" id="KW-0012">Acyltransferase</keyword>
<dbReference type="KEGG" id="naci:NUH88_15090"/>
<evidence type="ECO:0000256" key="4">
    <source>
        <dbReference type="PIRSR" id="PIRSR000451-1"/>
    </source>
</evidence>